<keyword evidence="3" id="KW-0109">Calcium transport</keyword>
<dbReference type="Ensembl" id="ENSPMAT00000008630.1">
    <property type="protein sequence ID" value="ENSPMAP00000008592.1"/>
    <property type="gene ID" value="ENSPMAG00000007818.1"/>
</dbReference>
<keyword evidence="4" id="KW-0107">Calcium channel</keyword>
<dbReference type="AlphaFoldDB" id="S4RTQ2"/>
<comment type="subcellular location">
    <subcellularLocation>
        <location evidence="1">Membrane</location>
        <topology evidence="1">Multi-pass membrane protein</topology>
    </subcellularLocation>
</comment>
<keyword evidence="13" id="KW-0407">Ion channel</keyword>
<keyword evidence="8" id="KW-0106">Calcium</keyword>
<feature type="transmembrane region" description="Helical" evidence="15">
    <location>
        <begin position="288"/>
        <end position="310"/>
    </location>
</feature>
<evidence type="ECO:0000256" key="8">
    <source>
        <dbReference type="ARBA" id="ARBA00022837"/>
    </source>
</evidence>
<keyword evidence="2" id="KW-0813">Transport</keyword>
<organism evidence="17">
    <name type="scientific">Petromyzon marinus</name>
    <name type="common">Sea lamprey</name>
    <dbReference type="NCBI Taxonomy" id="7757"/>
    <lineage>
        <taxon>Eukaryota</taxon>
        <taxon>Metazoa</taxon>
        <taxon>Chordata</taxon>
        <taxon>Craniata</taxon>
        <taxon>Vertebrata</taxon>
        <taxon>Cyclostomata</taxon>
        <taxon>Hyperoartia</taxon>
        <taxon>Petromyzontiformes</taxon>
        <taxon>Petromyzontidae</taxon>
        <taxon>Petromyzon</taxon>
    </lineage>
</organism>
<dbReference type="GO" id="GO:0098703">
    <property type="term" value="P:calcium ion import across plasma membrane"/>
    <property type="evidence" value="ECO:0007669"/>
    <property type="project" value="TreeGrafter"/>
</dbReference>
<evidence type="ECO:0000256" key="7">
    <source>
        <dbReference type="ARBA" id="ARBA00022737"/>
    </source>
</evidence>
<evidence type="ECO:0000256" key="10">
    <source>
        <dbReference type="ARBA" id="ARBA00022989"/>
    </source>
</evidence>
<dbReference type="PANTHER" id="PTHR45628:SF1">
    <property type="entry name" value="VOLTAGE-DEPENDENT CALCIUM CHANNEL TYPE D SUBUNIT ALPHA-1"/>
    <property type="match status" value="1"/>
</dbReference>
<dbReference type="InterPro" id="IPR027359">
    <property type="entry name" value="Volt_channel_dom_sf"/>
</dbReference>
<dbReference type="OMA" id="IVISCAN"/>
<feature type="transmembrane region" description="Helical" evidence="15">
    <location>
        <begin position="518"/>
        <end position="545"/>
    </location>
</feature>
<evidence type="ECO:0000256" key="3">
    <source>
        <dbReference type="ARBA" id="ARBA00022568"/>
    </source>
</evidence>
<evidence type="ECO:0000313" key="17">
    <source>
        <dbReference type="Ensembl" id="ENSPMAP00000008592.1"/>
    </source>
</evidence>
<sequence length="564" mass="64180">SAPASESESANTENVGSGELESLSVCARVVIWHSERTCTTVSSCGAHACTFLPPRRNHSRRWRRWNRFWRRKCRAAVKSTAFYWMVIVLVFLNTLTIASEHYDQMQWLTHVQDTANKVLLALFTLEMLVKIYSLGLQAYFVSLFNRFDCFVVCGGIVETILVELKVMSPLGISVLRCVRLLRIFKATRYWNSLSNLVASLLNSMRSIASLLLLLFLFIIIFSLLGMQLFGGKFNFDETQVRRSSFDNFPTALLTVFQQILTGEDWNSVMYDGIRAYGGPSFPGMLVCIYFIILFICGNYILLNVFLAIAVDNLADAESLTSAQREAEEEKERKKIARITPRERVWNGNPGLVSVCVSVWKIPLDDPDGEDDKEKDPYPPSEYPGWRRHDTGDDDESEPEVPMGPRPRRLSELQIKEKVVPMPESSAFFLFSHTNPFRILCHHIINHTIFTNLILVFIMLSSVSLAAEDPIRSTSFRNEILGYFDYAFTTIFTIEIMLKMTAYGAFVHKGSFCRSYFNLLDLLVVGVSLISFGIQWSSAISVVKILRVLRVLRPLRAINRAKGLK</sequence>
<accession>S4RTQ2</accession>
<evidence type="ECO:0000256" key="12">
    <source>
        <dbReference type="ARBA" id="ARBA00023136"/>
    </source>
</evidence>
<dbReference type="SUPFAM" id="SSF81324">
    <property type="entry name" value="Voltage-gated potassium channels"/>
    <property type="match status" value="2"/>
</dbReference>
<feature type="transmembrane region" description="Helical" evidence="15">
    <location>
        <begin position="210"/>
        <end position="229"/>
    </location>
</feature>
<evidence type="ECO:0000256" key="13">
    <source>
        <dbReference type="ARBA" id="ARBA00023303"/>
    </source>
</evidence>
<dbReference type="InterPro" id="IPR005446">
    <property type="entry name" value="VDCC_L_a1su"/>
</dbReference>
<dbReference type="Gene3D" id="1.10.287.70">
    <property type="match status" value="1"/>
</dbReference>
<evidence type="ECO:0000259" key="16">
    <source>
        <dbReference type="Pfam" id="PF00520"/>
    </source>
</evidence>
<evidence type="ECO:0000256" key="4">
    <source>
        <dbReference type="ARBA" id="ARBA00022673"/>
    </source>
</evidence>
<keyword evidence="7" id="KW-0677">Repeat</keyword>
<dbReference type="PANTHER" id="PTHR45628">
    <property type="entry name" value="VOLTAGE-DEPENDENT CALCIUM CHANNEL TYPE A SUBUNIT ALPHA-1"/>
    <property type="match status" value="1"/>
</dbReference>
<dbReference type="GeneTree" id="ENSGT00940000154839"/>
<proteinExistence type="predicted"/>
<evidence type="ECO:0000256" key="9">
    <source>
        <dbReference type="ARBA" id="ARBA00022882"/>
    </source>
</evidence>
<dbReference type="GO" id="GO:0005891">
    <property type="term" value="C:voltage-gated calcium channel complex"/>
    <property type="evidence" value="ECO:0007669"/>
    <property type="project" value="InterPro"/>
</dbReference>
<evidence type="ECO:0000256" key="14">
    <source>
        <dbReference type="SAM" id="MobiDB-lite"/>
    </source>
</evidence>
<keyword evidence="5 15" id="KW-0812">Transmembrane</keyword>
<keyword evidence="11" id="KW-0406">Ion transport</keyword>
<dbReference type="STRING" id="7757.ENSPMAP00000008592"/>
<keyword evidence="12 15" id="KW-0472">Membrane</keyword>
<feature type="domain" description="Ion transport" evidence="16">
    <location>
        <begin position="446"/>
        <end position="564"/>
    </location>
</feature>
<feature type="transmembrane region" description="Helical" evidence="15">
    <location>
        <begin position="485"/>
        <end position="506"/>
    </location>
</feature>
<feature type="region of interest" description="Disordered" evidence="14">
    <location>
        <begin position="366"/>
        <end position="405"/>
    </location>
</feature>
<dbReference type="PRINTS" id="PR01630">
    <property type="entry name" value="LVDCCALPHA1"/>
</dbReference>
<feature type="transmembrane region" description="Helical" evidence="15">
    <location>
        <begin position="80"/>
        <end position="98"/>
    </location>
</feature>
<dbReference type="FunFam" id="1.20.120.350:FF:000006">
    <property type="entry name" value="Voltage-dependent L-type calcium channel subunit alpha"/>
    <property type="match status" value="1"/>
</dbReference>
<dbReference type="Gene3D" id="1.20.120.350">
    <property type="entry name" value="Voltage-gated potassium channels. Chain C"/>
    <property type="match status" value="2"/>
</dbReference>
<protein>
    <recommendedName>
        <fullName evidence="16">Ion transport domain-containing protein</fullName>
    </recommendedName>
</protein>
<evidence type="ECO:0000256" key="1">
    <source>
        <dbReference type="ARBA" id="ARBA00004141"/>
    </source>
</evidence>
<dbReference type="InterPro" id="IPR005821">
    <property type="entry name" value="Ion_trans_dom"/>
</dbReference>
<reference evidence="17" key="2">
    <citation type="submission" date="2025-09" db="UniProtKB">
        <authorList>
            <consortium name="Ensembl"/>
        </authorList>
    </citation>
    <scope>IDENTIFICATION</scope>
</reference>
<feature type="transmembrane region" description="Helical" evidence="15">
    <location>
        <begin position="118"/>
        <end position="141"/>
    </location>
</feature>
<dbReference type="FunFam" id="1.20.120.350:FF:000001">
    <property type="entry name" value="Voltage-dependent L-type calcium channel subunit alpha"/>
    <property type="match status" value="1"/>
</dbReference>
<dbReference type="GO" id="GO:0008331">
    <property type="term" value="F:high voltage-gated calcium channel activity"/>
    <property type="evidence" value="ECO:0007669"/>
    <property type="project" value="TreeGrafter"/>
</dbReference>
<evidence type="ECO:0000256" key="11">
    <source>
        <dbReference type="ARBA" id="ARBA00023065"/>
    </source>
</evidence>
<reference evidence="17" key="1">
    <citation type="submission" date="2025-08" db="UniProtKB">
        <authorList>
            <consortium name="Ensembl"/>
        </authorList>
    </citation>
    <scope>IDENTIFICATION</scope>
</reference>
<keyword evidence="6" id="KW-0479">Metal-binding</keyword>
<dbReference type="GO" id="GO:0046872">
    <property type="term" value="F:metal ion binding"/>
    <property type="evidence" value="ECO:0007669"/>
    <property type="project" value="UniProtKB-KW"/>
</dbReference>
<evidence type="ECO:0000256" key="2">
    <source>
        <dbReference type="ARBA" id="ARBA00022448"/>
    </source>
</evidence>
<dbReference type="Pfam" id="PF00520">
    <property type="entry name" value="Ion_trans"/>
    <property type="match status" value="2"/>
</dbReference>
<evidence type="ECO:0000256" key="6">
    <source>
        <dbReference type="ARBA" id="ARBA00022723"/>
    </source>
</evidence>
<dbReference type="FunFam" id="1.10.287.70:FF:000021">
    <property type="entry name" value="Voltage-dependent L-type calcium channel subunit alpha"/>
    <property type="match status" value="1"/>
</dbReference>
<evidence type="ECO:0000256" key="5">
    <source>
        <dbReference type="ARBA" id="ARBA00022692"/>
    </source>
</evidence>
<feature type="domain" description="Ion transport" evidence="16">
    <location>
        <begin position="80"/>
        <end position="318"/>
    </location>
</feature>
<name>S4RTQ2_PETMA</name>
<feature type="transmembrane region" description="Helical" evidence="15">
    <location>
        <begin position="443"/>
        <end position="465"/>
    </location>
</feature>
<keyword evidence="10 15" id="KW-1133">Transmembrane helix</keyword>
<dbReference type="InterPro" id="IPR050599">
    <property type="entry name" value="VDCC_alpha-1_subunit"/>
</dbReference>
<keyword evidence="9" id="KW-0851">Voltage-gated channel</keyword>
<evidence type="ECO:0000256" key="15">
    <source>
        <dbReference type="SAM" id="Phobius"/>
    </source>
</evidence>